<dbReference type="Proteomes" id="UP000015104">
    <property type="component" value="Unassembled WGS sequence"/>
</dbReference>
<dbReference type="AlphaFoldDB" id="T1KTH3"/>
<evidence type="ECO:0000313" key="3">
    <source>
        <dbReference type="Proteomes" id="UP000015104"/>
    </source>
</evidence>
<sequence length="249" mass="28159">MTSLIQCLPLFSLVILLTISNVLGNSTNCDASVEKMDKYYKEALFIKQGVKFPSNDQEIEDYCRNGKLFANEVKNFNECSKPFPRQVVQIIGKSLSKTMKSMCKAGKPRQKLVKAFECATSSYHKTVQDCGLILVNQIYLSSFNMTSEQLFPLICCSFHSLKECILAAPVPVCPDEKFNLTSYFMTQIDKLIKDFTDLLCGRWSTLKQCQEVAPEVFEYLGKLNNVSIFNKDESLLGTILEITTKLSDE</sequence>
<feature type="chain" id="PRO_5004581111" description="DUF19 domain-containing protein" evidence="1">
    <location>
        <begin position="25"/>
        <end position="249"/>
    </location>
</feature>
<proteinExistence type="predicted"/>
<dbReference type="OrthoDB" id="6502162at2759"/>
<dbReference type="PANTHER" id="PTHR33964">
    <property type="entry name" value="RE45066P-RELATED"/>
    <property type="match status" value="1"/>
</dbReference>
<dbReference type="EMBL" id="CAEY01000525">
    <property type="status" value="NOT_ANNOTATED_CDS"/>
    <property type="molecule type" value="Genomic_DNA"/>
</dbReference>
<protein>
    <recommendedName>
        <fullName evidence="4">DUF19 domain-containing protein</fullName>
    </recommendedName>
</protein>
<organism evidence="2 3">
    <name type="scientific">Tetranychus urticae</name>
    <name type="common">Two-spotted spider mite</name>
    <dbReference type="NCBI Taxonomy" id="32264"/>
    <lineage>
        <taxon>Eukaryota</taxon>
        <taxon>Metazoa</taxon>
        <taxon>Ecdysozoa</taxon>
        <taxon>Arthropoda</taxon>
        <taxon>Chelicerata</taxon>
        <taxon>Arachnida</taxon>
        <taxon>Acari</taxon>
        <taxon>Acariformes</taxon>
        <taxon>Trombidiformes</taxon>
        <taxon>Prostigmata</taxon>
        <taxon>Eleutherengona</taxon>
        <taxon>Raphignathae</taxon>
        <taxon>Tetranychoidea</taxon>
        <taxon>Tetranychidae</taxon>
        <taxon>Tetranychus</taxon>
    </lineage>
</organism>
<dbReference type="PANTHER" id="PTHR33964:SF1">
    <property type="entry name" value="RE45066P"/>
    <property type="match status" value="1"/>
</dbReference>
<dbReference type="HOGENOM" id="CLU_1116966_0_0_1"/>
<evidence type="ECO:0000256" key="1">
    <source>
        <dbReference type="SAM" id="SignalP"/>
    </source>
</evidence>
<gene>
    <name evidence="2" type="primary">107366902</name>
</gene>
<accession>T1KTH3</accession>
<keyword evidence="3" id="KW-1185">Reference proteome</keyword>
<feature type="signal peptide" evidence="1">
    <location>
        <begin position="1"/>
        <end position="24"/>
    </location>
</feature>
<name>T1KTH3_TETUR</name>
<dbReference type="OMA" id="PLICCSF"/>
<evidence type="ECO:0008006" key="4">
    <source>
        <dbReference type="Google" id="ProtNLM"/>
    </source>
</evidence>
<reference evidence="2" key="2">
    <citation type="submission" date="2015-06" db="UniProtKB">
        <authorList>
            <consortium name="EnsemblMetazoa"/>
        </authorList>
    </citation>
    <scope>IDENTIFICATION</scope>
</reference>
<evidence type="ECO:0000313" key="2">
    <source>
        <dbReference type="EnsemblMetazoa" id="tetur20g03230.1"/>
    </source>
</evidence>
<reference evidence="3" key="1">
    <citation type="submission" date="2011-08" db="EMBL/GenBank/DDBJ databases">
        <authorList>
            <person name="Rombauts S."/>
        </authorList>
    </citation>
    <scope>NUCLEOTIDE SEQUENCE</scope>
    <source>
        <strain evidence="3">London</strain>
    </source>
</reference>
<keyword evidence="1" id="KW-0732">Signal</keyword>
<dbReference type="EnsemblMetazoa" id="tetur20g03230.1">
    <property type="protein sequence ID" value="tetur20g03230.1"/>
    <property type="gene ID" value="tetur20g03230"/>
</dbReference>
<dbReference type="KEGG" id="tut:107366902"/>